<evidence type="ECO:0000313" key="5">
    <source>
        <dbReference type="EMBL" id="CAH0996555.1"/>
    </source>
</evidence>
<dbReference type="InterPro" id="IPR000792">
    <property type="entry name" value="Tscrpt_reg_LuxR_C"/>
</dbReference>
<dbReference type="PROSITE" id="PS50043">
    <property type="entry name" value="HTH_LUXR_2"/>
    <property type="match status" value="1"/>
</dbReference>
<dbReference type="Pfam" id="PF00196">
    <property type="entry name" value="GerE"/>
    <property type="match status" value="1"/>
</dbReference>
<keyword evidence="3" id="KW-0804">Transcription</keyword>
<dbReference type="Gene3D" id="3.30.450.20">
    <property type="entry name" value="PAS domain"/>
    <property type="match status" value="1"/>
</dbReference>
<comment type="caution">
    <text evidence="5">The sequence shown here is derived from an EMBL/GenBank/DDBJ whole genome shotgun (WGS) entry which is preliminary data.</text>
</comment>
<dbReference type="InterPro" id="IPR036388">
    <property type="entry name" value="WH-like_DNA-bd_sf"/>
</dbReference>
<keyword evidence="6" id="KW-1185">Reference proteome</keyword>
<evidence type="ECO:0000256" key="3">
    <source>
        <dbReference type="ARBA" id="ARBA00023163"/>
    </source>
</evidence>
<evidence type="ECO:0000313" key="6">
    <source>
        <dbReference type="Proteomes" id="UP000837932"/>
    </source>
</evidence>
<protein>
    <recommendedName>
        <fullName evidence="4">HTH luxR-type domain-containing protein</fullName>
    </recommendedName>
</protein>
<dbReference type="PROSITE" id="PS00622">
    <property type="entry name" value="HTH_LUXR_1"/>
    <property type="match status" value="1"/>
</dbReference>
<gene>
    <name evidence="5" type="ORF">EMA8858_02687</name>
</gene>
<dbReference type="RefSeq" id="WP_238807110.1">
    <property type="nucleotide sequence ID" value="NZ_CAKLPY010000002.1"/>
</dbReference>
<dbReference type="SMART" id="SM00421">
    <property type="entry name" value="HTH_LUXR"/>
    <property type="match status" value="1"/>
</dbReference>
<feature type="domain" description="HTH luxR-type" evidence="4">
    <location>
        <begin position="194"/>
        <end position="261"/>
    </location>
</feature>
<evidence type="ECO:0000256" key="2">
    <source>
        <dbReference type="ARBA" id="ARBA00023125"/>
    </source>
</evidence>
<sequence>MPRQIENIIRKLNKTIEEFYPEDVKIDYKKYLEKSGLINLLNNQQGNLNFLIDIKQLKVIHMSGSIFDYTGYQIDEFGDNVLEKFITLLAPKHTSFFSIYVPLTLNILKSLSLDCKSRQFYSVWGIKLQHKNQRSIRWYFNIIPLEFNESQNPTLILVSIQEVTHLIKGEDYIIRAAIGEKEKKVFVYYSNEDKTIENDIISEREREVLQYISQGLDTKKIASIMKISPNTVDNHRRNMLARTGTRDTTALIQICRMAAIL</sequence>
<dbReference type="PANTHER" id="PTHR44688">
    <property type="entry name" value="DNA-BINDING TRANSCRIPTIONAL ACTIVATOR DEVR_DOSR"/>
    <property type="match status" value="1"/>
</dbReference>
<dbReference type="Gene3D" id="1.10.10.10">
    <property type="entry name" value="Winged helix-like DNA-binding domain superfamily/Winged helix DNA-binding domain"/>
    <property type="match status" value="1"/>
</dbReference>
<dbReference type="InterPro" id="IPR016032">
    <property type="entry name" value="Sig_transdc_resp-reg_C-effctor"/>
</dbReference>
<proteinExistence type="predicted"/>
<organism evidence="5 6">
    <name type="scientific">Emticicia aquatica</name>
    <dbReference type="NCBI Taxonomy" id="1681835"/>
    <lineage>
        <taxon>Bacteria</taxon>
        <taxon>Pseudomonadati</taxon>
        <taxon>Bacteroidota</taxon>
        <taxon>Cytophagia</taxon>
        <taxon>Cytophagales</taxon>
        <taxon>Leadbetterellaceae</taxon>
        <taxon>Emticicia</taxon>
    </lineage>
</organism>
<name>A0ABM9ASQ0_9BACT</name>
<dbReference type="CDD" id="cd06170">
    <property type="entry name" value="LuxR_C_like"/>
    <property type="match status" value="1"/>
</dbReference>
<keyword evidence="1" id="KW-0805">Transcription regulation</keyword>
<evidence type="ECO:0000256" key="1">
    <source>
        <dbReference type="ARBA" id="ARBA00023015"/>
    </source>
</evidence>
<dbReference type="PANTHER" id="PTHR44688:SF16">
    <property type="entry name" value="DNA-BINDING TRANSCRIPTIONAL ACTIVATOR DEVR_DOSR"/>
    <property type="match status" value="1"/>
</dbReference>
<evidence type="ECO:0000259" key="4">
    <source>
        <dbReference type="PROSITE" id="PS50043"/>
    </source>
</evidence>
<dbReference type="Proteomes" id="UP000837932">
    <property type="component" value="Unassembled WGS sequence"/>
</dbReference>
<keyword evidence="2" id="KW-0238">DNA-binding</keyword>
<reference evidence="5" key="1">
    <citation type="submission" date="2021-12" db="EMBL/GenBank/DDBJ databases">
        <authorList>
            <person name="Rodrigo-Torres L."/>
            <person name="Arahal R. D."/>
            <person name="Lucena T."/>
        </authorList>
    </citation>
    <scope>NUCLEOTIDE SEQUENCE</scope>
    <source>
        <strain evidence="5">CECT 8858</strain>
    </source>
</reference>
<accession>A0ABM9ASQ0</accession>
<dbReference type="PRINTS" id="PR00038">
    <property type="entry name" value="HTHLUXR"/>
</dbReference>
<dbReference type="SUPFAM" id="SSF46894">
    <property type="entry name" value="C-terminal effector domain of the bipartite response regulators"/>
    <property type="match status" value="1"/>
</dbReference>
<dbReference type="EMBL" id="CAKLPY010000002">
    <property type="protein sequence ID" value="CAH0996555.1"/>
    <property type="molecule type" value="Genomic_DNA"/>
</dbReference>